<evidence type="ECO:0000313" key="6">
    <source>
        <dbReference type="Proteomes" id="UP001527882"/>
    </source>
</evidence>
<keyword evidence="6" id="KW-1185">Reference proteome</keyword>
<accession>A0ABT4QKI9</accession>
<dbReference type="PANTHER" id="PTHR43649">
    <property type="entry name" value="ARABINOSE-BINDING PROTEIN-RELATED"/>
    <property type="match status" value="1"/>
</dbReference>
<keyword evidence="3" id="KW-0813">Transport</keyword>
<dbReference type="Pfam" id="PF13416">
    <property type="entry name" value="SBP_bac_8"/>
    <property type="match status" value="1"/>
</dbReference>
<keyword evidence="4" id="KW-0732">Signal</keyword>
<evidence type="ECO:0000256" key="3">
    <source>
        <dbReference type="ARBA" id="ARBA00022448"/>
    </source>
</evidence>
<dbReference type="EMBL" id="JAQAGZ010000036">
    <property type="protein sequence ID" value="MCZ8517384.1"/>
    <property type="molecule type" value="Genomic_DNA"/>
</dbReference>
<comment type="caution">
    <text evidence="5">The sequence shown here is derived from an EMBL/GenBank/DDBJ whole genome shotgun (WGS) entry which is preliminary data.</text>
</comment>
<dbReference type="RefSeq" id="WP_269885911.1">
    <property type="nucleotide sequence ID" value="NZ_JAQAGZ010000036.1"/>
</dbReference>
<protein>
    <submittedName>
        <fullName evidence="5">Extracellular solute-binding protein</fullName>
    </submittedName>
</protein>
<gene>
    <name evidence="5" type="ORF">O9H85_34565</name>
</gene>
<sequence length="432" mass="48627">MIRNGVGITLVLMAVMMFDGCSTRDTGSVPKDAEGNDKQMDVSKPVTVKILRGASMNDETFQMLILEPMAKKYPNITVEPLSGKLEDLIAAGNIPDLLTTPQNSLPGYAKFDVLEDMTPLLKKHNFDLGRFKPIYIDAIRVASDKGELYAIPYYAQLNALFYNKNLFDKFGVPYPRDGMTWEDAIEVGRKMTRVENGVQIQGLNIEHISRISFPWSPNLIEKKTDKDKKIERANVNNETWKNVFELAFRIQSFPGNYPNKDFYKGEAAMYATVGDAFQNIKKAVDSQVFEVGIAQYPSYKELPNTYGMVDEHCIFVTKTSKNKDAAMKVIEVLTSDEVQMTASKYLARQSTLINAELQKQFGSGFLTGVDTQSIFKSKPASGTEFSVYYSDARKLLDAEYKQVIEGKTDINTALRDLEDQINKMLDRMAVSQ</sequence>
<evidence type="ECO:0000313" key="5">
    <source>
        <dbReference type="EMBL" id="MCZ8517384.1"/>
    </source>
</evidence>
<name>A0ABT4QKI9_9BACL</name>
<dbReference type="PANTHER" id="PTHR43649:SF31">
    <property type="entry name" value="SN-GLYCEROL-3-PHOSPHATE-BINDING PERIPLASMIC PROTEIN UGPB"/>
    <property type="match status" value="1"/>
</dbReference>
<dbReference type="SUPFAM" id="SSF53850">
    <property type="entry name" value="Periplasmic binding protein-like II"/>
    <property type="match status" value="1"/>
</dbReference>
<dbReference type="Gene3D" id="3.40.190.10">
    <property type="entry name" value="Periplasmic binding protein-like II"/>
    <property type="match status" value="1"/>
</dbReference>
<comment type="subcellular location">
    <subcellularLocation>
        <location evidence="1">Cell envelope</location>
    </subcellularLocation>
</comment>
<evidence type="ECO:0000256" key="1">
    <source>
        <dbReference type="ARBA" id="ARBA00004196"/>
    </source>
</evidence>
<dbReference type="Proteomes" id="UP001527882">
    <property type="component" value="Unassembled WGS sequence"/>
</dbReference>
<reference evidence="5 6" key="1">
    <citation type="submission" date="2022-12" db="EMBL/GenBank/DDBJ databases">
        <title>Draft genome sequence of Paenibacillus sp. dW9.</title>
        <authorList>
            <person name="Choi E.-W."/>
            <person name="Kim D.-U."/>
        </authorList>
    </citation>
    <scope>NUCLEOTIDE SEQUENCE [LARGE SCALE GENOMIC DNA]</scope>
    <source>
        <strain evidence="6">dW9</strain>
    </source>
</reference>
<dbReference type="InterPro" id="IPR006059">
    <property type="entry name" value="SBP"/>
</dbReference>
<evidence type="ECO:0000256" key="4">
    <source>
        <dbReference type="ARBA" id="ARBA00022729"/>
    </source>
</evidence>
<dbReference type="InterPro" id="IPR050490">
    <property type="entry name" value="Bact_solute-bd_prot1"/>
</dbReference>
<comment type="similarity">
    <text evidence="2">Belongs to the bacterial solute-binding protein 1 family.</text>
</comment>
<organism evidence="5 6">
    <name type="scientific">Paenibacillus gyeongsangnamensis</name>
    <dbReference type="NCBI Taxonomy" id="3388067"/>
    <lineage>
        <taxon>Bacteria</taxon>
        <taxon>Bacillati</taxon>
        <taxon>Bacillota</taxon>
        <taxon>Bacilli</taxon>
        <taxon>Bacillales</taxon>
        <taxon>Paenibacillaceae</taxon>
        <taxon>Paenibacillus</taxon>
    </lineage>
</organism>
<evidence type="ECO:0000256" key="2">
    <source>
        <dbReference type="ARBA" id="ARBA00008520"/>
    </source>
</evidence>
<proteinExistence type="inferred from homology"/>